<comment type="caution">
    <text evidence="1">The sequence shown here is derived from an EMBL/GenBank/DDBJ whole genome shotgun (WGS) entry which is preliminary data.</text>
</comment>
<sequence length="76" mass="9090">MIILEHTYKIRLFSKQLNNRVYIAGFADQNFIYLKNEKLKFELVTEHQLGFRLIDELYAVADYRINSFLPSINYGQ</sequence>
<dbReference type="AlphaFoldDB" id="A0A495PRF0"/>
<accession>A0A495PRF0</accession>
<keyword evidence="2" id="KW-1185">Reference proteome</keyword>
<dbReference type="OrthoDB" id="277760at2"/>
<proteinExistence type="predicted"/>
<dbReference type="EMBL" id="RBLG01000002">
    <property type="protein sequence ID" value="RKS53183.1"/>
    <property type="molecule type" value="Genomic_DNA"/>
</dbReference>
<name>A0A495PRF0_9FLAO</name>
<organism evidence="1 2">
    <name type="scientific">Gillisia mitskevichiae</name>
    <dbReference type="NCBI Taxonomy" id="270921"/>
    <lineage>
        <taxon>Bacteria</taxon>
        <taxon>Pseudomonadati</taxon>
        <taxon>Bacteroidota</taxon>
        <taxon>Flavobacteriia</taxon>
        <taxon>Flavobacteriales</taxon>
        <taxon>Flavobacteriaceae</taxon>
        <taxon>Gillisia</taxon>
    </lineage>
</organism>
<dbReference type="Proteomes" id="UP000276282">
    <property type="component" value="Unassembled WGS sequence"/>
</dbReference>
<reference evidence="1 2" key="1">
    <citation type="submission" date="2018-10" db="EMBL/GenBank/DDBJ databases">
        <title>Genomic Encyclopedia of Archaeal and Bacterial Type Strains, Phase II (KMG-II): from individual species to whole genera.</title>
        <authorList>
            <person name="Goeker M."/>
        </authorList>
    </citation>
    <scope>NUCLEOTIDE SEQUENCE [LARGE SCALE GENOMIC DNA]</scope>
    <source>
        <strain evidence="1 2">DSM 19839</strain>
    </source>
</reference>
<gene>
    <name evidence="1" type="ORF">BC962_1432</name>
</gene>
<evidence type="ECO:0000313" key="1">
    <source>
        <dbReference type="EMBL" id="RKS53183.1"/>
    </source>
</evidence>
<protein>
    <submittedName>
        <fullName evidence="1">Uncharacterized protein</fullName>
    </submittedName>
</protein>
<evidence type="ECO:0000313" key="2">
    <source>
        <dbReference type="Proteomes" id="UP000276282"/>
    </source>
</evidence>